<dbReference type="PANTHER" id="PTHR47654:SF3">
    <property type="entry name" value="ZN(II)2CYS6 TRANSCRIPTION FACTOR (EUROFUNG)"/>
    <property type="match status" value="1"/>
</dbReference>
<dbReference type="AlphaFoldDB" id="C8VR94"/>
<reference evidence="8" key="2">
    <citation type="journal article" date="2009" name="Fungal Genet. Biol.">
        <title>The 2008 update of the Aspergillus nidulans genome annotation: a community effort.</title>
        <authorList>
            <person name="Wortman J.R."/>
            <person name="Gilsenan J.M."/>
            <person name="Joardar V."/>
            <person name="Deegan J."/>
            <person name="Clutterbuck J."/>
            <person name="Andersen M.R."/>
            <person name="Archer D."/>
            <person name="Bencina M."/>
            <person name="Braus G."/>
            <person name="Coutinho P."/>
            <person name="von Dohren H."/>
            <person name="Doonan J."/>
            <person name="Driessen A.J."/>
            <person name="Durek P."/>
            <person name="Espeso E."/>
            <person name="Fekete E."/>
            <person name="Flipphi M."/>
            <person name="Estrada C.G."/>
            <person name="Geysens S."/>
            <person name="Goldman G."/>
            <person name="de Groot P.W."/>
            <person name="Hansen K."/>
            <person name="Harris S.D."/>
            <person name="Heinekamp T."/>
            <person name="Helmstaedt K."/>
            <person name="Henrissat B."/>
            <person name="Hofmann G."/>
            <person name="Homan T."/>
            <person name="Horio T."/>
            <person name="Horiuchi H."/>
            <person name="James S."/>
            <person name="Jones M."/>
            <person name="Karaffa L."/>
            <person name="Karanyi Z."/>
            <person name="Kato M."/>
            <person name="Keller N."/>
            <person name="Kelly D.E."/>
            <person name="Kiel J.A."/>
            <person name="Kim J.M."/>
            <person name="van der Klei I.J."/>
            <person name="Klis F.M."/>
            <person name="Kovalchuk A."/>
            <person name="Krasevec N."/>
            <person name="Kubicek C.P."/>
            <person name="Liu B."/>
            <person name="Maccabe A."/>
            <person name="Meyer V."/>
            <person name="Mirabito P."/>
            <person name="Miskei M."/>
            <person name="Mos M."/>
            <person name="Mullins J."/>
            <person name="Nelson D.R."/>
            <person name="Nielsen J."/>
            <person name="Oakley B.R."/>
            <person name="Osmani S.A."/>
            <person name="Pakula T."/>
            <person name="Paszewski A."/>
            <person name="Paulsen I."/>
            <person name="Pilsyk S."/>
            <person name="Pocsi I."/>
            <person name="Punt P.J."/>
            <person name="Ram A.F."/>
            <person name="Ren Q."/>
            <person name="Robellet X."/>
            <person name="Robson G."/>
            <person name="Seiboth B."/>
            <person name="van Solingen P."/>
            <person name="Specht T."/>
            <person name="Sun J."/>
            <person name="Taheri-Talesh N."/>
            <person name="Takeshita N."/>
            <person name="Ussery D."/>
            <person name="vanKuyk P.A."/>
            <person name="Visser H."/>
            <person name="van de Vondervoort P.J."/>
            <person name="de Vries R.P."/>
            <person name="Walton J."/>
            <person name="Xiang X."/>
            <person name="Xiong Y."/>
            <person name="Zeng A.P."/>
            <person name="Brandt B.W."/>
            <person name="Cornell M.J."/>
            <person name="van den Hondel C.A."/>
            <person name="Visser J."/>
            <person name="Oliver S.G."/>
            <person name="Turner G."/>
        </authorList>
    </citation>
    <scope>GENOME REANNOTATION</scope>
    <source>
        <strain evidence="8">FGSC A4 / ATCC 38163 / CBS 112.46 / NRRL 194 / M139</strain>
    </source>
</reference>
<dbReference type="Pfam" id="PF04082">
    <property type="entry name" value="Fungal_trans"/>
    <property type="match status" value="1"/>
</dbReference>
<keyword evidence="1" id="KW-0479">Metal-binding</keyword>
<gene>
    <name evidence="7" type="ORF">ANIA_00742</name>
</gene>
<keyword evidence="5" id="KW-0539">Nucleus</keyword>
<dbReference type="SUPFAM" id="SSF57701">
    <property type="entry name" value="Zn2/Cys6 DNA-binding domain"/>
    <property type="match status" value="1"/>
</dbReference>
<feature type="domain" description="Zn(2)-C6 fungal-type" evidence="6">
    <location>
        <begin position="36"/>
        <end position="65"/>
    </location>
</feature>
<evidence type="ECO:0000256" key="1">
    <source>
        <dbReference type="ARBA" id="ARBA00022723"/>
    </source>
</evidence>
<evidence type="ECO:0000256" key="3">
    <source>
        <dbReference type="ARBA" id="ARBA00023125"/>
    </source>
</evidence>
<proteinExistence type="predicted"/>
<keyword evidence="2" id="KW-0805">Transcription regulation</keyword>
<dbReference type="Pfam" id="PF00172">
    <property type="entry name" value="Zn_clus"/>
    <property type="match status" value="1"/>
</dbReference>
<dbReference type="GO" id="GO:0008270">
    <property type="term" value="F:zinc ion binding"/>
    <property type="evidence" value="ECO:0007669"/>
    <property type="project" value="InterPro"/>
</dbReference>
<dbReference type="InterPro" id="IPR053230">
    <property type="entry name" value="Trans_reg_galc"/>
</dbReference>
<dbReference type="SMART" id="SM00066">
    <property type="entry name" value="GAL4"/>
    <property type="match status" value="1"/>
</dbReference>
<evidence type="ECO:0000313" key="7">
    <source>
        <dbReference type="EMBL" id="CBF88873.1"/>
    </source>
</evidence>
<dbReference type="Proteomes" id="UP000000560">
    <property type="component" value="Chromosome VIII"/>
</dbReference>
<sequence>MTSDFQGPPRTLAPLPVSQYLGQPRPVPRISKRSNACTACKTRRIKCRGSKPCDNCAATNRTCVFLVENDRRRKNALRRAEQELNTVQQHLDRILEVFKAGDKTQLDYLLATAAEFRTASTLGPALQDGMFAGIDQSAPGLPESSWSTPPSFPTPFFIPVGIPGQGEFLTKDPNRDEASRATGYIGSSSEIDWLQELGNKVNNSTKHTGQQCWPNIDDSAAAMNYHLDYTPLPETIPTDQRSLPPKPWAKTLVGLFFETVYPSFPVVSKSLFIIQFEQAYTFSAVQPSRKWLAVLNLILALGSRYYQETEPVSGRDVDDRVYISRALALASTPATRTSYAGLQQVQVEVLLAIYYLASGHVNQSWQTNGRAARLAISMGLNLWADGDQIDPVSKETRTRIRWSIFTLEHALSGMTGRPSCIDSQFMSVRLPLPFDEAQFQTPGVEELLKASAARERKLQWTVHATDAELDARDQWFVTIRPRQSLYFFHLVDLSVIMQAASRAIYCLTTANDGAEGNITFYRGKLKSWLSSLQPAFAFTTDSANARRRSSGEMPVLASHCRERTGLALAYYSSQVVLTRSCLTYPEVQFGTSAQTSRSRFGDDTAKSCVHFALALVSVLPDQPDMKWISKLTSWWFLLHSIMRALTVLLIQLSIGQVPVRSISGEREGIAREGEGSDAVRDAIKKILLWLHSMAKQDPSSKRAFHIGQRIFAAIARTNGLDLQGVASVLMAKEEASNLEDLDRGSFYPESSKMQVDFADWGPDVTGSESGYEQDQVPFVDPALLSFEEYRF</sequence>
<dbReference type="InterPro" id="IPR001138">
    <property type="entry name" value="Zn2Cys6_DnaBD"/>
</dbReference>
<dbReference type="GO" id="GO:0003677">
    <property type="term" value="F:DNA binding"/>
    <property type="evidence" value="ECO:0007669"/>
    <property type="project" value="UniProtKB-KW"/>
</dbReference>
<evidence type="ECO:0000256" key="4">
    <source>
        <dbReference type="ARBA" id="ARBA00023163"/>
    </source>
</evidence>
<dbReference type="Gene3D" id="4.10.240.10">
    <property type="entry name" value="Zn(2)-C6 fungal-type DNA-binding domain"/>
    <property type="match status" value="1"/>
</dbReference>
<evidence type="ECO:0000256" key="2">
    <source>
        <dbReference type="ARBA" id="ARBA00023015"/>
    </source>
</evidence>
<reference evidence="8" key="1">
    <citation type="journal article" date="2005" name="Nature">
        <title>Sequencing of Aspergillus nidulans and comparative analysis with A. fumigatus and A. oryzae.</title>
        <authorList>
            <person name="Galagan J.E."/>
            <person name="Calvo S.E."/>
            <person name="Cuomo C."/>
            <person name="Ma L.J."/>
            <person name="Wortman J.R."/>
            <person name="Batzoglou S."/>
            <person name="Lee S.I."/>
            <person name="Basturkmen M."/>
            <person name="Spevak C.C."/>
            <person name="Clutterbuck J."/>
            <person name="Kapitonov V."/>
            <person name="Jurka J."/>
            <person name="Scazzocchio C."/>
            <person name="Farman M."/>
            <person name="Butler J."/>
            <person name="Purcell S."/>
            <person name="Harris S."/>
            <person name="Braus G.H."/>
            <person name="Draht O."/>
            <person name="Busch S."/>
            <person name="D'Enfert C."/>
            <person name="Bouchier C."/>
            <person name="Goldman G.H."/>
            <person name="Bell-Pedersen D."/>
            <person name="Griffiths-Jones S."/>
            <person name="Doonan J.H."/>
            <person name="Yu J."/>
            <person name="Vienken K."/>
            <person name="Pain A."/>
            <person name="Freitag M."/>
            <person name="Selker E.U."/>
            <person name="Archer D.B."/>
            <person name="Penalva M.A."/>
            <person name="Oakley B.R."/>
            <person name="Momany M."/>
            <person name="Tanaka T."/>
            <person name="Kumagai T."/>
            <person name="Asai K."/>
            <person name="Machida M."/>
            <person name="Nierman W.C."/>
            <person name="Denning D.W."/>
            <person name="Caddick M."/>
            <person name="Hynes M."/>
            <person name="Paoletti M."/>
            <person name="Fischer R."/>
            <person name="Miller B."/>
            <person name="Dyer P."/>
            <person name="Sachs M.S."/>
            <person name="Osmani S.A."/>
            <person name="Birren B.W."/>
        </authorList>
    </citation>
    <scope>NUCLEOTIDE SEQUENCE [LARGE SCALE GENOMIC DNA]</scope>
    <source>
        <strain evidence="8">FGSC A4 / ATCC 38163 / CBS 112.46 / NRRL 194 / M139</strain>
    </source>
</reference>
<evidence type="ECO:0000259" key="6">
    <source>
        <dbReference type="PROSITE" id="PS50048"/>
    </source>
</evidence>
<dbReference type="GO" id="GO:0000981">
    <property type="term" value="F:DNA-binding transcription factor activity, RNA polymerase II-specific"/>
    <property type="evidence" value="ECO:0007669"/>
    <property type="project" value="InterPro"/>
</dbReference>
<evidence type="ECO:0000313" key="8">
    <source>
        <dbReference type="Proteomes" id="UP000000560"/>
    </source>
</evidence>
<dbReference type="PROSITE" id="PS00463">
    <property type="entry name" value="ZN2_CY6_FUNGAL_1"/>
    <property type="match status" value="1"/>
</dbReference>
<protein>
    <submittedName>
        <fullName evidence="7">Zn(II)2Cys6 transcription factor (Eurofung)</fullName>
    </submittedName>
</protein>
<keyword evidence="8" id="KW-1185">Reference proteome</keyword>
<dbReference type="KEGG" id="ani:ANIA_00742"/>
<accession>C8VR94</accession>
<dbReference type="PANTHER" id="PTHR47654">
    <property type="entry name" value="ZN(II)2CYS6 TRANSCRIPTION FACTOR (EUROFUNG)-RELATED"/>
    <property type="match status" value="1"/>
</dbReference>
<dbReference type="OrthoDB" id="5296287at2759"/>
<evidence type="ECO:0000256" key="5">
    <source>
        <dbReference type="ARBA" id="ARBA00023242"/>
    </source>
</evidence>
<dbReference type="RefSeq" id="XP_050469145.1">
    <property type="nucleotide sequence ID" value="XM_050613319.1"/>
</dbReference>
<dbReference type="InParanoid" id="C8VR94"/>
<dbReference type="CDD" id="cd00067">
    <property type="entry name" value="GAL4"/>
    <property type="match status" value="1"/>
</dbReference>
<dbReference type="HOGENOM" id="CLU_011910_0_0_1"/>
<dbReference type="CDD" id="cd12148">
    <property type="entry name" value="fungal_TF_MHR"/>
    <property type="match status" value="1"/>
</dbReference>
<dbReference type="EMBL" id="BN001308">
    <property type="protein sequence ID" value="CBF88873.1"/>
    <property type="molecule type" value="Genomic_DNA"/>
</dbReference>
<dbReference type="SMART" id="SM00906">
    <property type="entry name" value="Fungal_trans"/>
    <property type="match status" value="1"/>
</dbReference>
<dbReference type="eggNOG" id="ENOG502RZ6G">
    <property type="taxonomic scope" value="Eukaryota"/>
</dbReference>
<dbReference type="PROSITE" id="PS50048">
    <property type="entry name" value="ZN2_CY6_FUNGAL_2"/>
    <property type="match status" value="1"/>
</dbReference>
<organism evidence="7 8">
    <name type="scientific">Emericella nidulans (strain FGSC A4 / ATCC 38163 / CBS 112.46 / NRRL 194 / M139)</name>
    <name type="common">Aspergillus nidulans</name>
    <dbReference type="NCBI Taxonomy" id="227321"/>
    <lineage>
        <taxon>Eukaryota</taxon>
        <taxon>Fungi</taxon>
        <taxon>Dikarya</taxon>
        <taxon>Ascomycota</taxon>
        <taxon>Pezizomycotina</taxon>
        <taxon>Eurotiomycetes</taxon>
        <taxon>Eurotiomycetidae</taxon>
        <taxon>Eurotiales</taxon>
        <taxon>Aspergillaceae</taxon>
        <taxon>Aspergillus</taxon>
        <taxon>Aspergillus subgen. Nidulantes</taxon>
    </lineage>
</organism>
<keyword evidence="3" id="KW-0238">DNA-binding</keyword>
<dbReference type="GeneID" id="2876519"/>
<keyword evidence="4" id="KW-0804">Transcription</keyword>
<dbReference type="InterPro" id="IPR036864">
    <property type="entry name" value="Zn2-C6_fun-type_DNA-bd_sf"/>
</dbReference>
<dbReference type="OMA" id="YCARSQA"/>
<dbReference type="GO" id="GO:0006351">
    <property type="term" value="P:DNA-templated transcription"/>
    <property type="evidence" value="ECO:0007669"/>
    <property type="project" value="InterPro"/>
</dbReference>
<dbReference type="InterPro" id="IPR007219">
    <property type="entry name" value="XnlR_reg_dom"/>
</dbReference>
<name>C8VR94_EMENI</name>